<name>A0A9X1UPC5_9BURK</name>
<dbReference type="GO" id="GO:0051301">
    <property type="term" value="P:cell division"/>
    <property type="evidence" value="ECO:0007669"/>
    <property type="project" value="UniProtKB-KW"/>
</dbReference>
<gene>
    <name evidence="3" type="primary">zapE</name>
    <name evidence="3" type="ORF">L5014_36105</name>
</gene>
<dbReference type="Gene3D" id="3.40.50.300">
    <property type="entry name" value="P-loop containing nucleotide triphosphate hydrolases"/>
    <property type="match status" value="1"/>
</dbReference>
<dbReference type="PANTHER" id="PTHR12169:SF6">
    <property type="entry name" value="AFG1-LIKE ATPASE"/>
    <property type="match status" value="1"/>
</dbReference>
<dbReference type="RefSeq" id="WP_238468670.1">
    <property type="nucleotide sequence ID" value="NZ_JAKLJA010000069.1"/>
</dbReference>
<comment type="caution">
    <text evidence="3">The sequence shown here is derived from an EMBL/GenBank/DDBJ whole genome shotgun (WGS) entry which is preliminary data.</text>
</comment>
<proteinExistence type="predicted"/>
<dbReference type="GO" id="GO:0005524">
    <property type="term" value="F:ATP binding"/>
    <property type="evidence" value="ECO:0007669"/>
    <property type="project" value="UniProtKB-KW"/>
</dbReference>
<sequence length="364" mass="40935">MIDPLSIASALAEKGIVADESQQRAIDALCVLLGGERAYAGRLPYQGVYCHGLPGRGKSLIVDTVYALATCTKRRLHFHQFIRDVNRLLVQAPTSDDRLGDVSRAWLKGIDLLYFDEFHVHDIADAFLMGRFLETALACGTRIVLTSNYSPRNLLPDPEFHERFEPTIERIERHFEIVAFDGERDYREQNDAGRTTAAEQRFFAPLEGTREPLWALFGEYEAQAAVHPTTMEVAGRSLPVTAAGRQLVWVNFDALCGAPRSHLDYLALAERWCGVIVDRLETELLKRRDVLQRFVWLVDILYDRKHALFIASDRPIRAALVGLDGAHDVSRTTSRLAEMQSHGYASSLGLVRKHVAAHSREAID</sequence>
<evidence type="ECO:0000313" key="4">
    <source>
        <dbReference type="Proteomes" id="UP001139308"/>
    </source>
</evidence>
<evidence type="ECO:0000313" key="3">
    <source>
        <dbReference type="EMBL" id="MCG5078691.1"/>
    </source>
</evidence>
<dbReference type="Pfam" id="PF03969">
    <property type="entry name" value="AFG1_ATPase"/>
    <property type="match status" value="1"/>
</dbReference>
<dbReference type="NCBIfam" id="NF040713">
    <property type="entry name" value="ZapE"/>
    <property type="match status" value="1"/>
</dbReference>
<reference evidence="3" key="1">
    <citation type="submission" date="2022-01" db="EMBL/GenBank/DDBJ databases">
        <title>Genome sequence and assembly of Parabukholderia sp. RG36.</title>
        <authorList>
            <person name="Chhetri G."/>
        </authorList>
    </citation>
    <scope>NUCLEOTIDE SEQUENCE</scope>
    <source>
        <strain evidence="3">RG36</strain>
    </source>
</reference>
<protein>
    <submittedName>
        <fullName evidence="3">Cell division protein ZapE</fullName>
    </submittedName>
</protein>
<keyword evidence="3" id="KW-0131">Cell cycle</keyword>
<evidence type="ECO:0000256" key="1">
    <source>
        <dbReference type="ARBA" id="ARBA00022741"/>
    </source>
</evidence>
<keyword evidence="3" id="KW-0132">Cell division</keyword>
<accession>A0A9X1UPC5</accession>
<keyword evidence="1" id="KW-0547">Nucleotide-binding</keyword>
<dbReference type="Proteomes" id="UP001139308">
    <property type="component" value="Unassembled WGS sequence"/>
</dbReference>
<organism evidence="3 4">
    <name type="scientific">Paraburkholderia tagetis</name>
    <dbReference type="NCBI Taxonomy" id="2913261"/>
    <lineage>
        <taxon>Bacteria</taxon>
        <taxon>Pseudomonadati</taxon>
        <taxon>Pseudomonadota</taxon>
        <taxon>Betaproteobacteria</taxon>
        <taxon>Burkholderiales</taxon>
        <taxon>Burkholderiaceae</taxon>
        <taxon>Paraburkholderia</taxon>
    </lineage>
</organism>
<dbReference type="InterPro" id="IPR005654">
    <property type="entry name" value="ATPase_AFG1-like"/>
</dbReference>
<dbReference type="GO" id="GO:0016887">
    <property type="term" value="F:ATP hydrolysis activity"/>
    <property type="evidence" value="ECO:0007669"/>
    <property type="project" value="InterPro"/>
</dbReference>
<dbReference type="InterPro" id="IPR027417">
    <property type="entry name" value="P-loop_NTPase"/>
</dbReference>
<dbReference type="GO" id="GO:0032153">
    <property type="term" value="C:cell division site"/>
    <property type="evidence" value="ECO:0007669"/>
    <property type="project" value="TreeGrafter"/>
</dbReference>
<dbReference type="PANTHER" id="PTHR12169">
    <property type="entry name" value="ATPASE N2B"/>
    <property type="match status" value="1"/>
</dbReference>
<evidence type="ECO:0000256" key="2">
    <source>
        <dbReference type="ARBA" id="ARBA00022840"/>
    </source>
</evidence>
<dbReference type="GO" id="GO:0005737">
    <property type="term" value="C:cytoplasm"/>
    <property type="evidence" value="ECO:0007669"/>
    <property type="project" value="TreeGrafter"/>
</dbReference>
<keyword evidence="4" id="KW-1185">Reference proteome</keyword>
<dbReference type="EMBL" id="JAKLJA010000069">
    <property type="protein sequence ID" value="MCG5078691.1"/>
    <property type="molecule type" value="Genomic_DNA"/>
</dbReference>
<dbReference type="AlphaFoldDB" id="A0A9X1UPC5"/>
<keyword evidence="2" id="KW-0067">ATP-binding</keyword>
<dbReference type="SUPFAM" id="SSF52540">
    <property type="entry name" value="P-loop containing nucleoside triphosphate hydrolases"/>
    <property type="match status" value="1"/>
</dbReference>